<dbReference type="Gene3D" id="3.40.50.850">
    <property type="entry name" value="Isochorismatase-like"/>
    <property type="match status" value="1"/>
</dbReference>
<sequence>MSEDLFRPALIVVDFQEDFCPPNGSLAVANGRDIHPVVNSLLRLPFTIKIATKDWHPQDHISFASNHDGKQPFVDAIDIVNPRNSAETFHTRLWPVHCVQGTPGAALVPELDASAVDTVIEKGQNKDVEMYSVFYDPFQSPRVSDSGLAASLKGKRVTDVYVVGLAGDYCVKCTALDAQKEGFRTFIVEEGTRPVDAEKWDECKGALEASGVKIISMEGPESRGQRCFRVPSKIGYAMSSGYLLFQRLMAFGEPPSWVYQHQLQWCILWAHALIQLLTGYTGAIFVCMDSLRRCERLRSLVTMERPCIRILCSPLCRHV</sequence>
<evidence type="ECO:0000313" key="9">
    <source>
        <dbReference type="EMBL" id="KAK0382257.1"/>
    </source>
</evidence>
<accession>A0ABQ9QEU2</accession>
<keyword evidence="10" id="KW-1185">Reference proteome</keyword>
<dbReference type="EMBL" id="JARUPT010000005">
    <property type="protein sequence ID" value="KAK0382257.1"/>
    <property type="molecule type" value="Genomic_DNA"/>
</dbReference>
<keyword evidence="4" id="KW-0378">Hydrolase</keyword>
<evidence type="ECO:0000256" key="7">
    <source>
        <dbReference type="ARBA" id="ARBA00043224"/>
    </source>
</evidence>
<dbReference type="Proteomes" id="UP001169217">
    <property type="component" value="Unassembled WGS sequence"/>
</dbReference>
<evidence type="ECO:0000256" key="5">
    <source>
        <dbReference type="ARBA" id="ARBA00037900"/>
    </source>
</evidence>
<comment type="pathway">
    <text evidence="5">Cofactor biosynthesis; nicotinate biosynthesis; nicotinate from nicotinamide: step 1/1.</text>
</comment>
<dbReference type="CDD" id="cd01011">
    <property type="entry name" value="nicotinamidase"/>
    <property type="match status" value="1"/>
</dbReference>
<comment type="caution">
    <text evidence="9">The sequence shown here is derived from an EMBL/GenBank/DDBJ whole genome shotgun (WGS) entry which is preliminary data.</text>
</comment>
<evidence type="ECO:0000256" key="6">
    <source>
        <dbReference type="ARBA" id="ARBA00039017"/>
    </source>
</evidence>
<organism evidence="9 10">
    <name type="scientific">Colletotrichum limetticola</name>
    <dbReference type="NCBI Taxonomy" id="1209924"/>
    <lineage>
        <taxon>Eukaryota</taxon>
        <taxon>Fungi</taxon>
        <taxon>Dikarya</taxon>
        <taxon>Ascomycota</taxon>
        <taxon>Pezizomycotina</taxon>
        <taxon>Sordariomycetes</taxon>
        <taxon>Hypocreomycetidae</taxon>
        <taxon>Glomerellales</taxon>
        <taxon>Glomerellaceae</taxon>
        <taxon>Colletotrichum</taxon>
        <taxon>Colletotrichum acutatum species complex</taxon>
    </lineage>
</organism>
<gene>
    <name evidence="9" type="ORF">CLIM01_00405</name>
</gene>
<dbReference type="Pfam" id="PF00857">
    <property type="entry name" value="Isochorismatase"/>
    <property type="match status" value="1"/>
</dbReference>
<evidence type="ECO:0000256" key="1">
    <source>
        <dbReference type="ARBA" id="ARBA00006336"/>
    </source>
</evidence>
<keyword evidence="3" id="KW-0479">Metal-binding</keyword>
<evidence type="ECO:0000259" key="8">
    <source>
        <dbReference type="Pfam" id="PF00857"/>
    </source>
</evidence>
<dbReference type="PANTHER" id="PTHR11080">
    <property type="entry name" value="PYRAZINAMIDASE/NICOTINAMIDASE"/>
    <property type="match status" value="1"/>
</dbReference>
<evidence type="ECO:0000313" key="10">
    <source>
        <dbReference type="Proteomes" id="UP001169217"/>
    </source>
</evidence>
<name>A0ABQ9QEU2_9PEZI</name>
<evidence type="ECO:0000256" key="4">
    <source>
        <dbReference type="ARBA" id="ARBA00022801"/>
    </source>
</evidence>
<protein>
    <recommendedName>
        <fullName evidence="6">nicotinamidase</fullName>
        <ecNumber evidence="6">3.5.1.19</ecNumber>
    </recommendedName>
    <alternativeName>
        <fullName evidence="7">Nicotinamide deamidase</fullName>
    </alternativeName>
</protein>
<comment type="similarity">
    <text evidence="1">Belongs to the isochorismatase family.</text>
</comment>
<dbReference type="InterPro" id="IPR000868">
    <property type="entry name" value="Isochorismatase-like_dom"/>
</dbReference>
<dbReference type="SUPFAM" id="SSF52499">
    <property type="entry name" value="Isochorismatase-like hydrolases"/>
    <property type="match status" value="1"/>
</dbReference>
<evidence type="ECO:0000256" key="2">
    <source>
        <dbReference type="ARBA" id="ARBA00022642"/>
    </source>
</evidence>
<dbReference type="EC" id="3.5.1.19" evidence="6"/>
<reference evidence="9" key="1">
    <citation type="submission" date="2023-04" db="EMBL/GenBank/DDBJ databases">
        <title>Colletotrichum limetticola genome sequence.</title>
        <authorList>
            <person name="Baroncelli R."/>
        </authorList>
    </citation>
    <scope>NUCLEOTIDE SEQUENCE</scope>
    <source>
        <strain evidence="9">KLA-Anderson</strain>
    </source>
</reference>
<dbReference type="InterPro" id="IPR036380">
    <property type="entry name" value="Isochorismatase-like_sf"/>
</dbReference>
<dbReference type="InterPro" id="IPR052347">
    <property type="entry name" value="Isochorismatase_Nicotinamidase"/>
</dbReference>
<dbReference type="PANTHER" id="PTHR11080:SF2">
    <property type="entry name" value="LD05707P"/>
    <property type="match status" value="1"/>
</dbReference>
<evidence type="ECO:0000256" key="3">
    <source>
        <dbReference type="ARBA" id="ARBA00022723"/>
    </source>
</evidence>
<feature type="domain" description="Isochorismatase-like" evidence="8">
    <location>
        <begin position="9"/>
        <end position="218"/>
    </location>
</feature>
<proteinExistence type="inferred from homology"/>
<keyword evidence="2" id="KW-0662">Pyridine nucleotide biosynthesis</keyword>